<sequence>MPEMLSQERQAIICERLGREGKVVAGALAREFAVSEDTIRRDLRELAAAGRCARVYGGALPIMPPPPQHPFAERRDVDRSLKAALGEAAAALVPPGSTVFIDAGSTNVAVAESLARRGERFTVVTHSPAVAVAVATGEATETILLGGRLDRETGACLGAKTLIELQGLRPDIMILGACGADPLAGITAFSFEDAEIKRCVAGTARTVMVVASAEKLGLGAPFVVLPAGRLGHLVTPSAADDDVLSRFEANGTTVTRVPFPAA</sequence>
<gene>
    <name evidence="1" type="ORF">OXU80_08330</name>
</gene>
<reference evidence="1" key="1">
    <citation type="submission" date="2022-11" db="EMBL/GenBank/DDBJ databases">
        <title>beta-Carotene-producing bacterium, Jeongeuplla avenae sp. nov., alleviates the salt stress of Arabidopsis seedlings.</title>
        <authorList>
            <person name="Jiang L."/>
            <person name="Lee J."/>
        </authorList>
    </citation>
    <scope>NUCLEOTIDE SEQUENCE</scope>
    <source>
        <strain evidence="1">DY_R2A_6</strain>
    </source>
</reference>
<proteinExistence type="predicted"/>
<dbReference type="Proteomes" id="UP001163223">
    <property type="component" value="Chromosome"/>
</dbReference>
<name>A0ACD4NTW5_9HYPH</name>
<keyword evidence="2" id="KW-1185">Reference proteome</keyword>
<accession>A0ACD4NTW5</accession>
<evidence type="ECO:0000313" key="1">
    <source>
        <dbReference type="EMBL" id="WAJ30198.1"/>
    </source>
</evidence>
<evidence type="ECO:0000313" key="2">
    <source>
        <dbReference type="Proteomes" id="UP001163223"/>
    </source>
</evidence>
<keyword evidence="1" id="KW-0238">DNA-binding</keyword>
<protein>
    <submittedName>
        <fullName evidence="1">DeoR/GlpR family DNA-binding transcription regulator</fullName>
    </submittedName>
</protein>
<organism evidence="1 2">
    <name type="scientific">Antarcticirhabdus aurantiaca</name>
    <dbReference type="NCBI Taxonomy" id="2606717"/>
    <lineage>
        <taxon>Bacteria</taxon>
        <taxon>Pseudomonadati</taxon>
        <taxon>Pseudomonadota</taxon>
        <taxon>Alphaproteobacteria</taxon>
        <taxon>Hyphomicrobiales</taxon>
        <taxon>Aurantimonadaceae</taxon>
        <taxon>Antarcticirhabdus</taxon>
    </lineage>
</organism>
<dbReference type="EMBL" id="CP113520">
    <property type="protein sequence ID" value="WAJ30198.1"/>
    <property type="molecule type" value="Genomic_DNA"/>
</dbReference>